<name>A0A834WZ81_9FABA</name>
<evidence type="ECO:0000313" key="1">
    <source>
        <dbReference type="EMBL" id="KAF7834792.1"/>
    </source>
</evidence>
<proteinExistence type="predicted"/>
<organism evidence="1 2">
    <name type="scientific">Senna tora</name>
    <dbReference type="NCBI Taxonomy" id="362788"/>
    <lineage>
        <taxon>Eukaryota</taxon>
        <taxon>Viridiplantae</taxon>
        <taxon>Streptophyta</taxon>
        <taxon>Embryophyta</taxon>
        <taxon>Tracheophyta</taxon>
        <taxon>Spermatophyta</taxon>
        <taxon>Magnoliopsida</taxon>
        <taxon>eudicotyledons</taxon>
        <taxon>Gunneridae</taxon>
        <taxon>Pentapetalae</taxon>
        <taxon>rosids</taxon>
        <taxon>fabids</taxon>
        <taxon>Fabales</taxon>
        <taxon>Fabaceae</taxon>
        <taxon>Caesalpinioideae</taxon>
        <taxon>Cassia clade</taxon>
        <taxon>Senna</taxon>
    </lineage>
</organism>
<dbReference type="EMBL" id="JAAIUW010000004">
    <property type="protein sequence ID" value="KAF7834792.1"/>
    <property type="molecule type" value="Genomic_DNA"/>
</dbReference>
<dbReference type="AlphaFoldDB" id="A0A834WZ81"/>
<sequence>MRRRRNCSFISSTDIQVYAVFDGWTRNPRLGNLDLGIKMEFKRWCFLMTPDD</sequence>
<dbReference type="Proteomes" id="UP000634136">
    <property type="component" value="Unassembled WGS sequence"/>
</dbReference>
<protein>
    <submittedName>
        <fullName evidence="1">Uncharacterized protein</fullName>
    </submittedName>
</protein>
<accession>A0A834WZ81</accession>
<comment type="caution">
    <text evidence="1">The sequence shown here is derived from an EMBL/GenBank/DDBJ whole genome shotgun (WGS) entry which is preliminary data.</text>
</comment>
<gene>
    <name evidence="1" type="ORF">G2W53_009651</name>
</gene>
<evidence type="ECO:0000313" key="2">
    <source>
        <dbReference type="Proteomes" id="UP000634136"/>
    </source>
</evidence>
<reference evidence="1" key="1">
    <citation type="submission" date="2020-09" db="EMBL/GenBank/DDBJ databases">
        <title>Genome-Enabled Discovery of Anthraquinone Biosynthesis in Senna tora.</title>
        <authorList>
            <person name="Kang S.-H."/>
            <person name="Pandey R.P."/>
            <person name="Lee C.-M."/>
            <person name="Sim J.-S."/>
            <person name="Jeong J.-T."/>
            <person name="Choi B.-S."/>
            <person name="Jung M."/>
            <person name="Ginzburg D."/>
            <person name="Zhao K."/>
            <person name="Won S.Y."/>
            <person name="Oh T.-J."/>
            <person name="Yu Y."/>
            <person name="Kim N.-H."/>
            <person name="Lee O.R."/>
            <person name="Lee T.-H."/>
            <person name="Bashyal P."/>
            <person name="Kim T.-S."/>
            <person name="Lee W.-H."/>
            <person name="Kawkins C."/>
            <person name="Kim C.-K."/>
            <person name="Kim J.S."/>
            <person name="Ahn B.O."/>
            <person name="Rhee S.Y."/>
            <person name="Sohng J.K."/>
        </authorList>
    </citation>
    <scope>NUCLEOTIDE SEQUENCE</scope>
    <source>
        <tissue evidence="1">Leaf</tissue>
    </source>
</reference>
<keyword evidence="2" id="KW-1185">Reference proteome</keyword>